<reference evidence="1 2" key="1">
    <citation type="submission" date="2020-06" db="EMBL/GenBank/DDBJ databases">
        <title>Sulfitobacter algicola sp. nov., isolated from green algae.</title>
        <authorList>
            <person name="Wang C."/>
        </authorList>
    </citation>
    <scope>NUCLEOTIDE SEQUENCE [LARGE SCALE GENOMIC DNA]</scope>
    <source>
        <strain evidence="1 2">1151</strain>
    </source>
</reference>
<dbReference type="RefSeq" id="WP_174138414.1">
    <property type="nucleotide sequence ID" value="NZ_JABUFE010000006.1"/>
</dbReference>
<keyword evidence="2" id="KW-1185">Reference proteome</keyword>
<sequence length="60" mass="6703">MSEKVTTLFKRNKTRSKLAVQDEIISILDEAKDRIADDTGVDLLVVIDEIARVKRLFGGA</sequence>
<organism evidence="1 2">
    <name type="scientific">Parasulfitobacter algicola</name>
    <dbReference type="NCBI Taxonomy" id="2614809"/>
    <lineage>
        <taxon>Bacteria</taxon>
        <taxon>Pseudomonadati</taxon>
        <taxon>Pseudomonadota</taxon>
        <taxon>Alphaproteobacteria</taxon>
        <taxon>Rhodobacterales</taxon>
        <taxon>Roseobacteraceae</taxon>
        <taxon>Parasulfitobacter</taxon>
    </lineage>
</organism>
<proteinExistence type="predicted"/>
<gene>
    <name evidence="1" type="ORF">HRQ87_11410</name>
</gene>
<comment type="caution">
    <text evidence="1">The sequence shown here is derived from an EMBL/GenBank/DDBJ whole genome shotgun (WGS) entry which is preliminary data.</text>
</comment>
<accession>A0ABX2IR85</accession>
<dbReference type="EMBL" id="JABUFE010000006">
    <property type="protein sequence ID" value="NSX55411.1"/>
    <property type="molecule type" value="Genomic_DNA"/>
</dbReference>
<evidence type="ECO:0000313" key="1">
    <source>
        <dbReference type="EMBL" id="NSX55411.1"/>
    </source>
</evidence>
<protein>
    <submittedName>
        <fullName evidence="1">Uncharacterized protein</fullName>
    </submittedName>
</protein>
<name>A0ABX2IR85_9RHOB</name>
<evidence type="ECO:0000313" key="2">
    <source>
        <dbReference type="Proteomes" id="UP000777935"/>
    </source>
</evidence>
<dbReference type="Proteomes" id="UP000777935">
    <property type="component" value="Unassembled WGS sequence"/>
</dbReference>